<gene>
    <name evidence="1" type="ORF">CYMTET_46461</name>
</gene>
<dbReference type="Proteomes" id="UP001190700">
    <property type="component" value="Unassembled WGS sequence"/>
</dbReference>
<accession>A0AAE0EYN8</accession>
<keyword evidence="2" id="KW-1185">Reference proteome</keyword>
<protein>
    <submittedName>
        <fullName evidence="1">Uncharacterized protein</fullName>
    </submittedName>
</protein>
<organism evidence="1 2">
    <name type="scientific">Cymbomonas tetramitiformis</name>
    <dbReference type="NCBI Taxonomy" id="36881"/>
    <lineage>
        <taxon>Eukaryota</taxon>
        <taxon>Viridiplantae</taxon>
        <taxon>Chlorophyta</taxon>
        <taxon>Pyramimonadophyceae</taxon>
        <taxon>Pyramimonadales</taxon>
        <taxon>Pyramimonadaceae</taxon>
        <taxon>Cymbomonas</taxon>
    </lineage>
</organism>
<evidence type="ECO:0000313" key="1">
    <source>
        <dbReference type="EMBL" id="KAK3243910.1"/>
    </source>
</evidence>
<comment type="caution">
    <text evidence="1">The sequence shown here is derived from an EMBL/GenBank/DDBJ whole genome shotgun (WGS) entry which is preliminary data.</text>
</comment>
<dbReference type="AlphaFoldDB" id="A0AAE0EYN8"/>
<evidence type="ECO:0000313" key="2">
    <source>
        <dbReference type="Proteomes" id="UP001190700"/>
    </source>
</evidence>
<name>A0AAE0EYN8_9CHLO</name>
<reference evidence="1 2" key="1">
    <citation type="journal article" date="2015" name="Genome Biol. Evol.">
        <title>Comparative Genomics of a Bacterivorous Green Alga Reveals Evolutionary Causalities and Consequences of Phago-Mixotrophic Mode of Nutrition.</title>
        <authorList>
            <person name="Burns J.A."/>
            <person name="Paasch A."/>
            <person name="Narechania A."/>
            <person name="Kim E."/>
        </authorList>
    </citation>
    <scope>NUCLEOTIDE SEQUENCE [LARGE SCALE GENOMIC DNA]</scope>
    <source>
        <strain evidence="1 2">PLY_AMNH</strain>
    </source>
</reference>
<proteinExistence type="predicted"/>
<sequence length="265" mass="30136">MGEKIDGLVQDINRSAIFDLHFCEFEDLKTKQKLKSATNLVLKSLKCWLHLRGGLKWNGKAFFLAKLDEMTAARLYTDISLCKGGGVLNLKEESGFRSGNELTCYIGHLGLEVVIHSLMARGENPGEPSVGTAARAGDNAWHPGAVASCHVWCDDGYEEDLWLEQESITSCHVWYDDGYEEDLWLEQEPVASCHVWCDDGYEEDLWLEQESITSCHVWYDDGYEEDLWLEQEPITSCHVCCDDGDEEDLWLEQEPITSCRTTRRA</sequence>
<dbReference type="EMBL" id="LGRX02032562">
    <property type="protein sequence ID" value="KAK3243910.1"/>
    <property type="molecule type" value="Genomic_DNA"/>
</dbReference>